<organism evidence="1">
    <name type="scientific">marine metagenome</name>
    <dbReference type="NCBI Taxonomy" id="408172"/>
    <lineage>
        <taxon>unclassified sequences</taxon>
        <taxon>metagenomes</taxon>
        <taxon>ecological metagenomes</taxon>
    </lineage>
</organism>
<accession>A0A382LEJ4</accession>
<evidence type="ECO:0000313" key="1">
    <source>
        <dbReference type="EMBL" id="SVC33557.1"/>
    </source>
</evidence>
<sequence>VPRIQKTWGIGGREVSESTFLRLTHKSLDNDTEAGELGLSFVAIAFSKVTVLSSNDILGQVI</sequence>
<dbReference type="AlphaFoldDB" id="A0A382LEJ4"/>
<reference evidence="1" key="1">
    <citation type="submission" date="2018-05" db="EMBL/GenBank/DDBJ databases">
        <authorList>
            <person name="Lanie J.A."/>
            <person name="Ng W.-L."/>
            <person name="Kazmierczak K.M."/>
            <person name="Andrzejewski T.M."/>
            <person name="Davidsen T.M."/>
            <person name="Wayne K.J."/>
            <person name="Tettelin H."/>
            <person name="Glass J.I."/>
            <person name="Rusch D."/>
            <person name="Podicherti R."/>
            <person name="Tsui H.-C.T."/>
            <person name="Winkler M.E."/>
        </authorList>
    </citation>
    <scope>NUCLEOTIDE SEQUENCE</scope>
</reference>
<name>A0A382LEJ4_9ZZZZ</name>
<dbReference type="EMBL" id="UINC01085733">
    <property type="protein sequence ID" value="SVC33557.1"/>
    <property type="molecule type" value="Genomic_DNA"/>
</dbReference>
<protein>
    <submittedName>
        <fullName evidence="1">Uncharacterized protein</fullName>
    </submittedName>
</protein>
<gene>
    <name evidence="1" type="ORF">METZ01_LOCUS286411</name>
</gene>
<feature type="non-terminal residue" evidence="1">
    <location>
        <position position="1"/>
    </location>
</feature>
<proteinExistence type="predicted"/>